<dbReference type="EMBL" id="HBIJ01015640">
    <property type="protein sequence ID" value="CAE0369673.1"/>
    <property type="molecule type" value="Transcribed_RNA"/>
</dbReference>
<reference evidence="1" key="1">
    <citation type="submission" date="2021-01" db="EMBL/GenBank/DDBJ databases">
        <authorList>
            <person name="Corre E."/>
            <person name="Pelletier E."/>
            <person name="Niang G."/>
            <person name="Scheremetjew M."/>
            <person name="Finn R."/>
            <person name="Kale V."/>
            <person name="Holt S."/>
            <person name="Cochrane G."/>
            <person name="Meng A."/>
            <person name="Brown T."/>
            <person name="Cohen L."/>
        </authorList>
    </citation>
    <scope>NUCLEOTIDE SEQUENCE</scope>
    <source>
        <strain evidence="1">CCMP1510</strain>
    </source>
</reference>
<evidence type="ECO:0000313" key="1">
    <source>
        <dbReference type="EMBL" id="CAE0369673.1"/>
    </source>
</evidence>
<gene>
    <name evidence="1" type="ORF">ALAG00032_LOCUS10437</name>
</gene>
<sequence>MREPLGDEVWQMLAIEIGPGWKLEYQVLRQGSCRGLESLLWRNGSRSTAESKVMPSEEIRKKKVKKSYRFFLSENNDKYIDFGKDEDLEVRELTPKNSVFPMSSAIKNTCSPVATITTIVAQTLRQVIISTTEERESNDEIILCAAYPFQLVVRADEDALYLECFEWCPDEFEVDLTWTLAPLLLRNYGESRAYRIRIPFTSLVWFKTFSSVFAGTTTDETSKDKFEDQYPLCKLVFQAKIETLDFAVRRVRPLQRFDGDWITIPDWTGIQTPNHFILYADQREIEDLATLLYKHNPHLYNKEDRTCFRNKVVQPNTWSGQTNSNNACLIRAVRENRIEPSDPDATYYVGDCVDCGMPLECSVNDLEPLKIKCLHCSTGGRGSEPPPDSFPPNFSAWDGRVRPAEYILAQNQLNNIENEYVRNTLRVSFERIPAPLAIQTEKSDTTPAVVFNKAKEDPIDYLERLLLDDCGVDTVPALDTEFADLAVDILSGNEEAPREQLHDMLIATMEMRDRVAKQHHKIPAGIDTEDPEKKRAGYSTFFY</sequence>
<organism evidence="1">
    <name type="scientific">Aureoumbra lagunensis</name>
    <dbReference type="NCBI Taxonomy" id="44058"/>
    <lineage>
        <taxon>Eukaryota</taxon>
        <taxon>Sar</taxon>
        <taxon>Stramenopiles</taxon>
        <taxon>Ochrophyta</taxon>
        <taxon>Pelagophyceae</taxon>
        <taxon>Pelagomonadales</taxon>
        <taxon>Aureoumbra</taxon>
    </lineage>
</organism>
<protein>
    <submittedName>
        <fullName evidence="1">Uncharacterized protein</fullName>
    </submittedName>
</protein>
<proteinExistence type="predicted"/>
<dbReference type="AlphaFoldDB" id="A0A7S3NNW3"/>
<name>A0A7S3NNW3_9STRA</name>
<accession>A0A7S3NNW3</accession>